<dbReference type="Pfam" id="PF00581">
    <property type="entry name" value="Rhodanese"/>
    <property type="match status" value="1"/>
</dbReference>
<feature type="region of interest" description="Disordered" evidence="15">
    <location>
        <begin position="418"/>
        <end position="440"/>
    </location>
</feature>
<feature type="binding site" evidence="14">
    <location>
        <position position="324"/>
    </location>
    <ligand>
        <name>Zn(2+)</name>
        <dbReference type="ChEBI" id="CHEBI:29105"/>
    </ligand>
</feature>
<dbReference type="FunCoup" id="A0A165JXZ6">
    <property type="interactions" value="817"/>
</dbReference>
<dbReference type="GO" id="GO:0002143">
    <property type="term" value="P:tRNA wobble position uridine thiolation"/>
    <property type="evidence" value="ECO:0007669"/>
    <property type="project" value="EnsemblFungi"/>
</dbReference>
<dbReference type="GO" id="GO:0061604">
    <property type="term" value="F:molybdopterin-synthase sulfurtransferase activity"/>
    <property type="evidence" value="ECO:0007669"/>
    <property type="project" value="UniProtKB-EC"/>
</dbReference>
<reference evidence="17 18" key="1">
    <citation type="journal article" date="2016" name="Fungal Biol.">
        <title>The genome of Xylona heveae provides a window into fungal endophytism.</title>
        <authorList>
            <person name="Gazis R."/>
            <person name="Kuo A."/>
            <person name="Riley R."/>
            <person name="LaButti K."/>
            <person name="Lipzen A."/>
            <person name="Lin J."/>
            <person name="Amirebrahimi M."/>
            <person name="Hesse C.N."/>
            <person name="Spatafora J.W."/>
            <person name="Henrissat B."/>
            <person name="Hainaut M."/>
            <person name="Grigoriev I.V."/>
            <person name="Hibbett D.S."/>
        </authorList>
    </citation>
    <scope>NUCLEOTIDE SEQUENCE [LARGE SCALE GENOMIC DNA]</scope>
    <source>
        <strain evidence="17 18">TC161</strain>
    </source>
</reference>
<feature type="binding site" evidence="14">
    <location>
        <position position="242"/>
    </location>
    <ligand>
        <name>Zn(2+)</name>
        <dbReference type="ChEBI" id="CHEBI:29105"/>
    </ligand>
</feature>
<dbReference type="GO" id="GO:0001403">
    <property type="term" value="P:invasive growth in response to glucose limitation"/>
    <property type="evidence" value="ECO:0007669"/>
    <property type="project" value="EnsemblFungi"/>
</dbReference>
<dbReference type="GO" id="GO:0032447">
    <property type="term" value="P:protein urmylation"/>
    <property type="evidence" value="ECO:0007669"/>
    <property type="project" value="EnsemblFungi"/>
</dbReference>
<dbReference type="SMART" id="SM00450">
    <property type="entry name" value="RHOD"/>
    <property type="match status" value="1"/>
</dbReference>
<dbReference type="FunFam" id="3.40.50.720:FF:000033">
    <property type="entry name" value="Adenylyltransferase and sulfurtransferase MOCS3"/>
    <property type="match status" value="1"/>
</dbReference>
<dbReference type="Gene3D" id="3.40.50.720">
    <property type="entry name" value="NAD(P)-binding Rossmann-like Domain"/>
    <property type="match status" value="1"/>
</dbReference>
<accession>A0A165JXZ6</accession>
<comment type="function">
    <text evidence="13">Plays a central role in 2-thiolation of mcm(5)S(2)U at tRNA wobble positions of cytosolic tRNA(Lys), tRNA(Glu) and tRNA(Gln). Also essential during biosynthesis of the molybdenum cofactor. Acts by mediating the C-terminal thiocarboxylation of sulfur carriers urm1 and mocs2a. Its N-terminus first activates urm1 and mocs2a as acyl-adenylates (-COAMP), then the persulfide sulfur on the catalytic cysteine is transferred to urm1 and mocs2a to form thiocarboxylation (-COSH) of their C-terminus. The reaction probably involves hydrogen sulfide that is generated from the persulfide intermediate and that acts as a nucleophile towards urm1 and mocs2a. Subsequently, a transient disulfide bond is formed. Does not use thiosulfate as sulfur donor; nfs1 probably acting as a sulfur donor for thiocarboxylation reactions.</text>
</comment>
<sequence>MASADTTQESIDSLQARVKGLERELSELKSDLAAANARPSPSLETPTHPDSTDGLTPDGWTWPLAADEYKRYGRQMILPQIGLEGQLKLKSSSVLIVGAGGLGCPAAAYLAGAGVGKLGLVDGDTVEVSNLHRQILHGTHKVDMRKVDSAIQSLKGLNPTIQYVAHREHLTPLTSLDIFAQYDVILDCTDHPTSRYLISDTAVLLGKPLVSASALKTEGQLMVLNDPPLPRGDPSGGPCYRCVFPRPPPAESLVSCGEGGILGPVVGTMGVLQALETIKLITRRAASSSASGSPEKPTPSLLLFSAYGSPPFRSIRLRSRRANCLACSALSPESGCITKESLSSGSLDYVQFCGVTKPVNILAADERVTATEYNNARKTGNTGKEQGVLIDVREKVLYDICHIDNSINIPYSTIVAESRRMPSPSPSPSTPTSSSVEAQNTQNTQNLQEAGNDATWFPNVPSNAPIHVICRLGNDSQLAVRRFQEMGLAQGGNRYIGDIKGGLKAWKDEVDKSWPEV</sequence>
<dbReference type="STRING" id="1328760.A0A165JXZ6"/>
<dbReference type="InterPro" id="IPR045886">
    <property type="entry name" value="ThiF/MoeB/HesA"/>
</dbReference>
<evidence type="ECO:0000256" key="8">
    <source>
        <dbReference type="ARBA" id="ARBA00022786"/>
    </source>
</evidence>
<feature type="binding site" evidence="14">
    <location>
        <begin position="129"/>
        <end position="133"/>
    </location>
    <ligand>
        <name>ATP</name>
        <dbReference type="ChEBI" id="CHEBI:30616"/>
    </ligand>
</feature>
<dbReference type="EMBL" id="KV407454">
    <property type="protein sequence ID" value="KZF26767.1"/>
    <property type="molecule type" value="Genomic_DNA"/>
</dbReference>
<name>A0A165JXZ6_XYLHT</name>
<dbReference type="GeneID" id="28896786"/>
<evidence type="ECO:0000256" key="2">
    <source>
        <dbReference type="ARBA" id="ARBA00022490"/>
    </source>
</evidence>
<feature type="binding site" evidence="14">
    <location>
        <position position="122"/>
    </location>
    <ligand>
        <name>ATP</name>
        <dbReference type="ChEBI" id="CHEBI:30616"/>
    </ligand>
</feature>
<evidence type="ECO:0000256" key="10">
    <source>
        <dbReference type="ARBA" id="ARBA00022840"/>
    </source>
</evidence>
<dbReference type="PANTHER" id="PTHR10953">
    <property type="entry name" value="UBIQUITIN-ACTIVATING ENZYME E1"/>
    <property type="match status" value="1"/>
</dbReference>
<dbReference type="EC" id="2.8.1.11" evidence="14"/>
<organism evidence="17 18">
    <name type="scientific">Xylona heveae (strain CBS 132557 / TC161)</name>
    <dbReference type="NCBI Taxonomy" id="1328760"/>
    <lineage>
        <taxon>Eukaryota</taxon>
        <taxon>Fungi</taxon>
        <taxon>Dikarya</taxon>
        <taxon>Ascomycota</taxon>
        <taxon>Pezizomycotina</taxon>
        <taxon>Xylonomycetes</taxon>
        <taxon>Xylonales</taxon>
        <taxon>Xylonaceae</taxon>
        <taxon>Xylona</taxon>
    </lineage>
</organism>
<dbReference type="RefSeq" id="XP_018192322.1">
    <property type="nucleotide sequence ID" value="XM_018331649.1"/>
</dbReference>
<feature type="binding site" evidence="14">
    <location>
        <position position="146"/>
    </location>
    <ligand>
        <name>ATP</name>
        <dbReference type="ChEBI" id="CHEBI:30616"/>
    </ligand>
</feature>
<dbReference type="GO" id="GO:0061605">
    <property type="term" value="F:molybdopterin-synthase adenylyltransferase activity"/>
    <property type="evidence" value="ECO:0007669"/>
    <property type="project" value="UniProtKB-EC"/>
</dbReference>
<dbReference type="PROSITE" id="PS50206">
    <property type="entry name" value="RHODANESE_3"/>
    <property type="match status" value="1"/>
</dbReference>
<dbReference type="EC" id="2.7.7.80" evidence="14"/>
<keyword evidence="4 14" id="KW-0819">tRNA processing</keyword>
<proteinExistence type="inferred from homology"/>
<evidence type="ECO:0000256" key="4">
    <source>
        <dbReference type="ARBA" id="ARBA00022694"/>
    </source>
</evidence>
<keyword evidence="12 14" id="KW-0511">Multifunctional enzyme</keyword>
<evidence type="ECO:0000256" key="3">
    <source>
        <dbReference type="ARBA" id="ARBA00022679"/>
    </source>
</evidence>
<feature type="binding site" evidence="14">
    <location>
        <begin position="190"/>
        <end position="191"/>
    </location>
    <ligand>
        <name>ATP</name>
        <dbReference type="ChEBI" id="CHEBI:30616"/>
    </ligand>
</feature>
<dbReference type="HAMAP" id="MF_03049">
    <property type="entry name" value="MOCS3_Uba4"/>
    <property type="match status" value="1"/>
</dbReference>
<dbReference type="SUPFAM" id="SSF52821">
    <property type="entry name" value="Rhodanese/Cell cycle control phosphatase"/>
    <property type="match status" value="1"/>
</dbReference>
<keyword evidence="8" id="KW-0833">Ubl conjugation pathway</keyword>
<evidence type="ECO:0000256" key="11">
    <source>
        <dbReference type="ARBA" id="ARBA00023150"/>
    </source>
</evidence>
<dbReference type="InterPro" id="IPR001763">
    <property type="entry name" value="Rhodanese-like_dom"/>
</dbReference>
<dbReference type="CDD" id="cd00757">
    <property type="entry name" value="ThiF_MoeB_HesA_family"/>
    <property type="match status" value="1"/>
</dbReference>
<feature type="binding site" evidence="14">
    <location>
        <position position="239"/>
    </location>
    <ligand>
        <name>Zn(2+)</name>
        <dbReference type="ChEBI" id="CHEBI:29105"/>
    </ligand>
</feature>
<dbReference type="Gene3D" id="3.40.250.10">
    <property type="entry name" value="Rhodanese-like domain"/>
    <property type="match status" value="1"/>
</dbReference>
<dbReference type="GO" id="GO:0005524">
    <property type="term" value="F:ATP binding"/>
    <property type="evidence" value="ECO:0007669"/>
    <property type="project" value="UniProtKB-KW"/>
</dbReference>
<keyword evidence="5" id="KW-0548">Nucleotidyltransferase</keyword>
<comment type="pathway">
    <text evidence="14">Cofactor biosynthesis; molybdopterin biosynthesis.</text>
</comment>
<dbReference type="GO" id="GO:0046872">
    <property type="term" value="F:metal ion binding"/>
    <property type="evidence" value="ECO:0007669"/>
    <property type="project" value="UniProtKB-KW"/>
</dbReference>
<keyword evidence="6 14" id="KW-0479">Metal-binding</keyword>
<dbReference type="SUPFAM" id="SSF69572">
    <property type="entry name" value="Activating enzymes of the ubiquitin-like proteins"/>
    <property type="match status" value="1"/>
</dbReference>
<feature type="binding site" evidence="14">
    <location>
        <position position="327"/>
    </location>
    <ligand>
        <name>Zn(2+)</name>
        <dbReference type="ChEBI" id="CHEBI:29105"/>
    </ligand>
</feature>
<dbReference type="AlphaFoldDB" id="A0A165JXZ6"/>
<dbReference type="UniPathway" id="UPA00344"/>
<evidence type="ECO:0000313" key="17">
    <source>
        <dbReference type="EMBL" id="KZF26767.1"/>
    </source>
</evidence>
<comment type="cofactor">
    <cofactor evidence="14">
        <name>Zn(2+)</name>
        <dbReference type="ChEBI" id="CHEBI:29105"/>
    </cofactor>
    <text evidence="14">Binds 1 zinc ion per subunit.</text>
</comment>
<dbReference type="GO" id="GO:0006777">
    <property type="term" value="P:Mo-molybdopterin cofactor biosynthetic process"/>
    <property type="evidence" value="ECO:0007669"/>
    <property type="project" value="UniProtKB-UniRule"/>
</dbReference>
<evidence type="ECO:0000259" key="16">
    <source>
        <dbReference type="PROSITE" id="PS50206"/>
    </source>
</evidence>
<keyword evidence="7 14" id="KW-0547">Nucleotide-binding</keyword>
<comment type="function">
    <text evidence="14">Plays a central role in 2-thiolation of mcm(5)S(2)U at tRNA wobble positions of cytosolic tRNA(Lys), tRNA(Glu) and tRNA(Gln). Also essential during biosynthesis of the molybdenum cofactor. Acts by mediating the C-terminal thiocarboxylation of sulfur carriers urm1 and MOCS2A. Its N-terminus first activates urm1 and MOCS2A as acyl-adenylates (-COAMP), then the persulfide sulfur on the catalytic cysteine is transferred to urm1 and MOCS2A to form thiocarboxylation (-COSH) of their C-terminus. The reaction probably involves hydrogen sulfide that is generated from the persulfide intermediate and that acts as nucleophile towards urm1 and MOCS2A. Subsequently, a transient disulfide bond is formed. Does not use thiosulfate as sulfur donor; nfs1 probably acting as a sulfur donor for thiocarboxylation reactions.</text>
</comment>
<feature type="active site" description="Glycyl thioester intermediate; for adenylyltransferase activity" evidence="14">
    <location>
        <position position="256"/>
    </location>
</feature>
<dbReference type="InterPro" id="IPR000594">
    <property type="entry name" value="ThiF_NAD_FAD-bd"/>
</dbReference>
<evidence type="ECO:0000256" key="1">
    <source>
        <dbReference type="ARBA" id="ARBA00004514"/>
    </source>
</evidence>
<keyword evidence="3 14" id="KW-0808">Transferase</keyword>
<feature type="active site" description="Cysteine persulfide intermediate; for sulfurtransferase activity" evidence="14">
    <location>
        <position position="470"/>
    </location>
</feature>
<evidence type="ECO:0000256" key="12">
    <source>
        <dbReference type="ARBA" id="ARBA00023268"/>
    </source>
</evidence>
<dbReference type="Pfam" id="PF00899">
    <property type="entry name" value="ThiF"/>
    <property type="match status" value="1"/>
</dbReference>
<feature type="domain" description="Rhodanese" evidence="16">
    <location>
        <begin position="383"/>
        <end position="515"/>
    </location>
</feature>
<dbReference type="PANTHER" id="PTHR10953:SF102">
    <property type="entry name" value="ADENYLYLTRANSFERASE AND SULFURTRANSFERASE MOCS3"/>
    <property type="match status" value="1"/>
</dbReference>
<dbReference type="InterPro" id="IPR028885">
    <property type="entry name" value="MOCS3/Uba4"/>
</dbReference>
<dbReference type="InterPro" id="IPR035985">
    <property type="entry name" value="Ubiquitin-activating_enz"/>
</dbReference>
<keyword evidence="10 14" id="KW-0067">ATP-binding</keyword>
<dbReference type="GO" id="GO:0007114">
    <property type="term" value="P:cell budding"/>
    <property type="evidence" value="ECO:0007669"/>
    <property type="project" value="EnsemblFungi"/>
</dbReference>
<dbReference type="GO" id="GO:0004792">
    <property type="term" value="F:thiosulfate-cyanide sulfurtransferase activity"/>
    <property type="evidence" value="ECO:0007669"/>
    <property type="project" value="EnsemblFungi"/>
</dbReference>
<keyword evidence="18" id="KW-1185">Reference proteome</keyword>
<dbReference type="GO" id="GO:2000220">
    <property type="term" value="P:regulation of pseudohyphal growth"/>
    <property type="evidence" value="ECO:0007669"/>
    <property type="project" value="EnsemblFungi"/>
</dbReference>
<dbReference type="OMA" id="IPDVGMD"/>
<dbReference type="OrthoDB" id="10261062at2759"/>
<comment type="similarity">
    <text evidence="14">In the N-terminal section; belongs to the HesA/MoeB/ThiF family. UBA4 subfamily.</text>
</comment>
<evidence type="ECO:0000313" key="18">
    <source>
        <dbReference type="Proteomes" id="UP000076632"/>
    </source>
</evidence>
<comment type="pathway">
    <text evidence="14">tRNA modification; 5-methoxycarbonylmethyl-2-thiouridine-tRNA biosynthesis.</text>
</comment>
<evidence type="ECO:0000256" key="15">
    <source>
        <dbReference type="SAM" id="MobiDB-lite"/>
    </source>
</evidence>
<keyword evidence="2 14" id="KW-0963">Cytoplasm</keyword>
<dbReference type="GO" id="GO:0034599">
    <property type="term" value="P:cellular response to oxidative stress"/>
    <property type="evidence" value="ECO:0007669"/>
    <property type="project" value="EnsemblFungi"/>
</dbReference>
<evidence type="ECO:0000256" key="14">
    <source>
        <dbReference type="HAMAP-Rule" id="MF_03049"/>
    </source>
</evidence>
<evidence type="ECO:0000256" key="5">
    <source>
        <dbReference type="ARBA" id="ARBA00022695"/>
    </source>
</evidence>
<evidence type="ECO:0000256" key="9">
    <source>
        <dbReference type="ARBA" id="ARBA00022833"/>
    </source>
</evidence>
<evidence type="ECO:0000256" key="6">
    <source>
        <dbReference type="ARBA" id="ARBA00022723"/>
    </source>
</evidence>
<keyword evidence="9 14" id="KW-0862">Zinc</keyword>
<feature type="region of interest" description="Disordered" evidence="15">
    <location>
        <begin position="29"/>
        <end position="59"/>
    </location>
</feature>
<feature type="binding site" evidence="14">
    <location>
        <position position="101"/>
    </location>
    <ligand>
        <name>ATP</name>
        <dbReference type="ChEBI" id="CHEBI:30616"/>
    </ligand>
</feature>
<comment type="catalytic activity">
    <reaction evidence="14">
        <text>[molybdopterin-synthase sulfur-carrier protein]-C-terminal Gly-Gly + ATP + H(+) = [molybdopterin-synthase sulfur-carrier protein]-C-terminal Gly-Gly-AMP + diphosphate</text>
        <dbReference type="Rhea" id="RHEA:43616"/>
        <dbReference type="Rhea" id="RHEA-COMP:12159"/>
        <dbReference type="Rhea" id="RHEA-COMP:12202"/>
        <dbReference type="ChEBI" id="CHEBI:15378"/>
        <dbReference type="ChEBI" id="CHEBI:30616"/>
        <dbReference type="ChEBI" id="CHEBI:33019"/>
        <dbReference type="ChEBI" id="CHEBI:90618"/>
        <dbReference type="ChEBI" id="CHEBI:90778"/>
        <dbReference type="EC" id="2.7.7.80"/>
    </reaction>
</comment>
<gene>
    <name evidence="14" type="primary">uba4</name>
    <name evidence="14" type="synonym">cnxF</name>
    <name evidence="17" type="ORF">L228DRAFT_243281</name>
</gene>
<protein>
    <recommendedName>
        <fullName evidence="14">Adenylyltransferase and sulfurtransferase uba4</fullName>
    </recommendedName>
    <alternativeName>
        <fullName evidence="14">Common component for nitrate reductase and xanthine dehydrogenase protein F</fullName>
    </alternativeName>
    <alternativeName>
        <fullName evidence="14">Ubiquitin-like protein activator 4</fullName>
    </alternativeName>
    <domain>
        <recommendedName>
            <fullName evidence="14">Molybdopterin-synthase adenylyltransferase</fullName>
            <ecNumber evidence="14">2.7.7.80</ecNumber>
        </recommendedName>
        <alternativeName>
            <fullName evidence="14">Adenylyltransferase uba4</fullName>
        </alternativeName>
        <alternativeName>
            <fullName evidence="14">Sulfur carrier protein MOCS2A adenylyltransferase</fullName>
        </alternativeName>
    </domain>
    <domain>
        <recommendedName>
            <fullName evidence="14">Molybdopterin-synthase sulfurtransferase</fullName>
            <ecNumber evidence="14">2.8.1.11</ecNumber>
        </recommendedName>
        <alternativeName>
            <fullName evidence="14">Sulfurtransferase uba4</fullName>
        </alternativeName>
        <alternativeName>
            <fullName evidence="14">Sulfur carrier protein MOCS2A sulfurtransferase</fullName>
        </alternativeName>
    </domain>
</protein>
<dbReference type="InParanoid" id="A0A165JXZ6"/>
<evidence type="ECO:0000256" key="13">
    <source>
        <dbReference type="ARBA" id="ARBA00043893"/>
    </source>
</evidence>
<dbReference type="GO" id="GO:0042292">
    <property type="term" value="F:URM1 activating enzyme activity"/>
    <property type="evidence" value="ECO:0007669"/>
    <property type="project" value="EnsemblFungi"/>
</dbReference>
<dbReference type="InterPro" id="IPR036873">
    <property type="entry name" value="Rhodanese-like_dom_sf"/>
</dbReference>
<evidence type="ECO:0000256" key="7">
    <source>
        <dbReference type="ARBA" id="ARBA00022741"/>
    </source>
</evidence>
<comment type="subcellular location">
    <subcellularLocation>
        <location evidence="1">Cytoplasm</location>
        <location evidence="1">Cytosol</location>
    </subcellularLocation>
</comment>
<dbReference type="GO" id="GO:0005829">
    <property type="term" value="C:cytosol"/>
    <property type="evidence" value="ECO:0007669"/>
    <property type="project" value="UniProtKB-SubCell"/>
</dbReference>
<keyword evidence="11 14" id="KW-0501">Molybdenum cofactor biosynthesis</keyword>
<dbReference type="GO" id="GO:0042802">
    <property type="term" value="F:identical protein binding"/>
    <property type="evidence" value="ECO:0007669"/>
    <property type="project" value="EnsemblFungi"/>
</dbReference>
<dbReference type="UniPathway" id="UPA00988"/>
<comment type="catalytic activity">
    <reaction evidence="14">
        <text>[molybdopterin-synthase sulfur-carrier protein]-C-terminal Gly-Gly-AMP + S-sulfanyl-L-cysteinyl-[cysteine desulfurase] + AH2 = [molybdopterin-synthase sulfur-carrier protein]-C-terminal-Gly-aminoethanethioate + L-cysteinyl-[cysteine desulfurase] + A + AMP + 2 H(+)</text>
        <dbReference type="Rhea" id="RHEA:48612"/>
        <dbReference type="Rhea" id="RHEA-COMP:12157"/>
        <dbReference type="Rhea" id="RHEA-COMP:12158"/>
        <dbReference type="Rhea" id="RHEA-COMP:12159"/>
        <dbReference type="Rhea" id="RHEA-COMP:19907"/>
        <dbReference type="ChEBI" id="CHEBI:13193"/>
        <dbReference type="ChEBI" id="CHEBI:15378"/>
        <dbReference type="ChEBI" id="CHEBI:17499"/>
        <dbReference type="ChEBI" id="CHEBI:29950"/>
        <dbReference type="ChEBI" id="CHEBI:61963"/>
        <dbReference type="ChEBI" id="CHEBI:90618"/>
        <dbReference type="ChEBI" id="CHEBI:232372"/>
        <dbReference type="ChEBI" id="CHEBI:456215"/>
        <dbReference type="EC" id="2.8.1.11"/>
    </reaction>
</comment>
<dbReference type="Proteomes" id="UP000076632">
    <property type="component" value="Unassembled WGS sequence"/>
</dbReference>